<evidence type="ECO:0000313" key="2">
    <source>
        <dbReference type="Proteomes" id="UP000002432"/>
    </source>
</evidence>
<gene>
    <name evidence="1" type="ordered locus">Acid345_4188</name>
</gene>
<reference evidence="1 2" key="1">
    <citation type="journal article" date="2009" name="Appl. Environ. Microbiol.">
        <title>Three genomes from the phylum Acidobacteria provide insight into the lifestyles of these microorganisms in soils.</title>
        <authorList>
            <person name="Ward N.L."/>
            <person name="Challacombe J.F."/>
            <person name="Janssen P.H."/>
            <person name="Henrissat B."/>
            <person name="Coutinho P.M."/>
            <person name="Wu M."/>
            <person name="Xie G."/>
            <person name="Haft D.H."/>
            <person name="Sait M."/>
            <person name="Badger J."/>
            <person name="Barabote R.D."/>
            <person name="Bradley B."/>
            <person name="Brettin T.S."/>
            <person name="Brinkac L.M."/>
            <person name="Bruce D."/>
            <person name="Creasy T."/>
            <person name="Daugherty S.C."/>
            <person name="Davidsen T.M."/>
            <person name="DeBoy R.T."/>
            <person name="Detter J.C."/>
            <person name="Dodson R.J."/>
            <person name="Durkin A.S."/>
            <person name="Ganapathy A."/>
            <person name="Gwinn-Giglio M."/>
            <person name="Han C.S."/>
            <person name="Khouri H."/>
            <person name="Kiss H."/>
            <person name="Kothari S.P."/>
            <person name="Madupu R."/>
            <person name="Nelson K.E."/>
            <person name="Nelson W.C."/>
            <person name="Paulsen I."/>
            <person name="Penn K."/>
            <person name="Ren Q."/>
            <person name="Rosovitz M.J."/>
            <person name="Selengut J.D."/>
            <person name="Shrivastava S."/>
            <person name="Sullivan S.A."/>
            <person name="Tapia R."/>
            <person name="Thompson L.S."/>
            <person name="Watkins K.L."/>
            <person name="Yang Q."/>
            <person name="Yu C."/>
            <person name="Zafar N."/>
            <person name="Zhou L."/>
            <person name="Kuske C.R."/>
        </authorList>
    </citation>
    <scope>NUCLEOTIDE SEQUENCE [LARGE SCALE GENOMIC DNA]</scope>
    <source>
        <strain evidence="1 2">Ellin345</strain>
    </source>
</reference>
<dbReference type="SUPFAM" id="SSF53474">
    <property type="entry name" value="alpha/beta-Hydrolases"/>
    <property type="match status" value="1"/>
</dbReference>
<keyword evidence="2" id="KW-1185">Reference proteome</keyword>
<evidence type="ECO:0008006" key="3">
    <source>
        <dbReference type="Google" id="ProtNLM"/>
    </source>
</evidence>
<evidence type="ECO:0000313" key="1">
    <source>
        <dbReference type="EMBL" id="ABF43188.1"/>
    </source>
</evidence>
<proteinExistence type="predicted"/>
<dbReference type="InterPro" id="IPR010297">
    <property type="entry name" value="DUF900_hydrolase"/>
</dbReference>
<dbReference type="ESTHER" id="korve-q1iiw2">
    <property type="family name" value="Duf_900"/>
</dbReference>
<dbReference type="KEGG" id="aba:Acid345_4188"/>
<dbReference type="Gene3D" id="3.40.50.1820">
    <property type="entry name" value="alpha/beta hydrolase"/>
    <property type="match status" value="1"/>
</dbReference>
<dbReference type="HOGENOM" id="CLU_823318_0_0_0"/>
<dbReference type="EMBL" id="CP000360">
    <property type="protein sequence ID" value="ABF43188.1"/>
    <property type="molecule type" value="Genomic_DNA"/>
</dbReference>
<dbReference type="RefSeq" id="WP_011524987.1">
    <property type="nucleotide sequence ID" value="NC_008009.1"/>
</dbReference>
<dbReference type="Proteomes" id="UP000002432">
    <property type="component" value="Chromosome"/>
</dbReference>
<dbReference type="OrthoDB" id="334507at2"/>
<dbReference type="AlphaFoldDB" id="Q1IIW2"/>
<dbReference type="eggNOG" id="COG4782">
    <property type="taxonomic scope" value="Bacteria"/>
</dbReference>
<dbReference type="InterPro" id="IPR029058">
    <property type="entry name" value="AB_hydrolase_fold"/>
</dbReference>
<sequence>MYWLITNRNIEANGFGTTFADVTYWTAPADADPKQKASWSQETKDSFRAKLVAVADTFPPPTTTQPADQKHITFLVHGYNNSWSDAMGLYQRVATSMYSGANGLGECISFDWPSKGDLMGYLPDRSQARQSAEDFADVLSDLYDWLLIKENAAAKDVNNACKAKTSLIAHSMGNYVFQCAMNYTWTKKNRPLLVSLVHEALMVAADVDNDLFRSGEVVESGDGEGIANLTYRITALYSGRDAVLGVSSGLKHFGKRRLGRSGLDQTTALPDNVWDIDCTNLIHPDVSGISVHGSYFFPDESDCYPLMRELLRGIDRSVLIAKGMVPSALSKTQTVGS</sequence>
<organism evidence="1 2">
    <name type="scientific">Koribacter versatilis (strain Ellin345)</name>
    <dbReference type="NCBI Taxonomy" id="204669"/>
    <lineage>
        <taxon>Bacteria</taxon>
        <taxon>Pseudomonadati</taxon>
        <taxon>Acidobacteriota</taxon>
        <taxon>Terriglobia</taxon>
        <taxon>Terriglobales</taxon>
        <taxon>Candidatus Korobacteraceae</taxon>
        <taxon>Candidatus Korobacter</taxon>
    </lineage>
</organism>
<dbReference type="EnsemblBacteria" id="ABF43188">
    <property type="protein sequence ID" value="ABF43188"/>
    <property type="gene ID" value="Acid345_4188"/>
</dbReference>
<dbReference type="Pfam" id="PF05990">
    <property type="entry name" value="DUF900"/>
    <property type="match status" value="1"/>
</dbReference>
<accession>Q1IIW2</accession>
<protein>
    <recommendedName>
        <fullName evidence="3">Alpha/beta hydrolase</fullName>
    </recommendedName>
</protein>
<name>Q1IIW2_KORVE</name>